<protein>
    <submittedName>
        <fullName evidence="1">Uncharacterized protein</fullName>
    </submittedName>
</protein>
<sequence>MAESKVSLKLMIDTKSKSLISAEAGKDSWADEGCSLKPKVQTPITSVPLLLLNDAPTEKCFYKCPDSYPVSFITDDPTVTCPNCRKFMKQQIKYIAPARVNQLLNAGGGLVKGVVTYMVMDDLMVKPVSAISSIASLNQFNVKEVGTLQEKEVNFGMKEALKLLKASLCTNKVLTTVFLNDI</sequence>
<keyword evidence="2" id="KW-1185">Reference proteome</keyword>
<dbReference type="PANTHER" id="PTHR33103:SF19">
    <property type="entry name" value="OS09G0544700 PROTEIN"/>
    <property type="match status" value="1"/>
</dbReference>
<dbReference type="EMBL" id="OU503051">
    <property type="protein sequence ID" value="CAI9778437.1"/>
    <property type="molecule type" value="Genomic_DNA"/>
</dbReference>
<proteinExistence type="predicted"/>
<dbReference type="Pfam" id="PF05056">
    <property type="entry name" value="DUF674"/>
    <property type="match status" value="1"/>
</dbReference>
<evidence type="ECO:0000313" key="2">
    <source>
        <dbReference type="Proteomes" id="UP000834106"/>
    </source>
</evidence>
<organism evidence="1 2">
    <name type="scientific">Fraxinus pennsylvanica</name>
    <dbReference type="NCBI Taxonomy" id="56036"/>
    <lineage>
        <taxon>Eukaryota</taxon>
        <taxon>Viridiplantae</taxon>
        <taxon>Streptophyta</taxon>
        <taxon>Embryophyta</taxon>
        <taxon>Tracheophyta</taxon>
        <taxon>Spermatophyta</taxon>
        <taxon>Magnoliopsida</taxon>
        <taxon>eudicotyledons</taxon>
        <taxon>Gunneridae</taxon>
        <taxon>Pentapetalae</taxon>
        <taxon>asterids</taxon>
        <taxon>lamiids</taxon>
        <taxon>Lamiales</taxon>
        <taxon>Oleaceae</taxon>
        <taxon>Oleeae</taxon>
        <taxon>Fraxinus</taxon>
    </lineage>
</organism>
<name>A0AAD2E4I0_9LAMI</name>
<evidence type="ECO:0000313" key="1">
    <source>
        <dbReference type="EMBL" id="CAI9778437.1"/>
    </source>
</evidence>
<dbReference type="InterPro" id="IPR007750">
    <property type="entry name" value="DUF674"/>
</dbReference>
<dbReference type="AlphaFoldDB" id="A0AAD2E4I0"/>
<dbReference type="PANTHER" id="PTHR33103">
    <property type="entry name" value="OS01G0153900 PROTEIN"/>
    <property type="match status" value="1"/>
</dbReference>
<accession>A0AAD2E4I0</accession>
<dbReference type="Proteomes" id="UP000834106">
    <property type="component" value="Chromosome 16"/>
</dbReference>
<reference evidence="1" key="1">
    <citation type="submission" date="2023-05" db="EMBL/GenBank/DDBJ databases">
        <authorList>
            <person name="Huff M."/>
        </authorList>
    </citation>
    <scope>NUCLEOTIDE SEQUENCE</scope>
</reference>
<gene>
    <name evidence="1" type="ORF">FPE_LOCUS25867</name>
</gene>